<evidence type="ECO:0000256" key="1">
    <source>
        <dbReference type="ARBA" id="ARBA00023002"/>
    </source>
</evidence>
<sequence>MLEIDTNTEWGARVARRLRDETMIWLTTVSASGAPQPSAVWFLWYEGNVLIYSKPDMPKLRNIASNPAVALHFDGNGRGGDLVVISGKAELGPQTPPADEMPAYVEKYAPNIARNGWTAAQFAQMYSVALWVTPLRVRGH</sequence>
<keyword evidence="1" id="KW-0560">Oxidoreductase</keyword>
<reference evidence="3 4" key="1">
    <citation type="submission" date="2015-09" db="EMBL/GenBank/DDBJ databases">
        <title>Draft genome sequence of Kouleothrix aurantiaca JCM 19913.</title>
        <authorList>
            <person name="Hemp J."/>
        </authorList>
    </citation>
    <scope>NUCLEOTIDE SEQUENCE [LARGE SCALE GENOMIC DNA]</scope>
    <source>
        <strain evidence="3 4">COM-B</strain>
    </source>
</reference>
<protein>
    <recommendedName>
        <fullName evidence="2">Pyridoxamine 5'-phosphate oxidase N-terminal domain-containing protein</fullName>
    </recommendedName>
</protein>
<dbReference type="GO" id="GO:0016627">
    <property type="term" value="F:oxidoreductase activity, acting on the CH-CH group of donors"/>
    <property type="evidence" value="ECO:0007669"/>
    <property type="project" value="TreeGrafter"/>
</dbReference>
<name>A0A0P9D5N4_9CHLR</name>
<feature type="domain" description="Pyridoxamine 5'-phosphate oxidase N-terminal" evidence="2">
    <location>
        <begin position="14"/>
        <end position="138"/>
    </location>
</feature>
<dbReference type="PANTHER" id="PTHR35176:SF4">
    <property type="entry name" value="PYRIDOXAMINE 5'-PHOSPHATE OXIDASE-RELATED FMN-BINDING"/>
    <property type="match status" value="1"/>
</dbReference>
<dbReference type="InterPro" id="IPR011576">
    <property type="entry name" value="Pyridox_Oxase_N"/>
</dbReference>
<accession>A0A0P9D5N4</accession>
<dbReference type="AlphaFoldDB" id="A0A0P9D5N4"/>
<dbReference type="SUPFAM" id="SSF50475">
    <property type="entry name" value="FMN-binding split barrel"/>
    <property type="match status" value="1"/>
</dbReference>
<organism evidence="3 4">
    <name type="scientific">Kouleothrix aurantiaca</name>
    <dbReference type="NCBI Taxonomy" id="186479"/>
    <lineage>
        <taxon>Bacteria</taxon>
        <taxon>Bacillati</taxon>
        <taxon>Chloroflexota</taxon>
        <taxon>Chloroflexia</taxon>
        <taxon>Chloroflexales</taxon>
        <taxon>Roseiflexineae</taxon>
        <taxon>Roseiflexaceae</taxon>
        <taxon>Kouleothrix</taxon>
    </lineage>
</organism>
<dbReference type="InterPro" id="IPR052019">
    <property type="entry name" value="F420H2_bilvrd_red/Heme_oxyg"/>
</dbReference>
<dbReference type="Pfam" id="PF01243">
    <property type="entry name" value="PNPOx_N"/>
    <property type="match status" value="1"/>
</dbReference>
<dbReference type="PANTHER" id="PTHR35176">
    <property type="entry name" value="HEME OXYGENASE HI_0854-RELATED"/>
    <property type="match status" value="1"/>
</dbReference>
<evidence type="ECO:0000313" key="3">
    <source>
        <dbReference type="EMBL" id="KPV50487.1"/>
    </source>
</evidence>
<gene>
    <name evidence="3" type="ORF">SE17_26665</name>
</gene>
<dbReference type="GO" id="GO:0070967">
    <property type="term" value="F:coenzyme F420 binding"/>
    <property type="evidence" value="ECO:0007669"/>
    <property type="project" value="TreeGrafter"/>
</dbReference>
<evidence type="ECO:0000313" key="4">
    <source>
        <dbReference type="Proteomes" id="UP000050509"/>
    </source>
</evidence>
<dbReference type="Proteomes" id="UP000050509">
    <property type="component" value="Unassembled WGS sequence"/>
</dbReference>
<dbReference type="EMBL" id="LJCR01001365">
    <property type="protein sequence ID" value="KPV50487.1"/>
    <property type="molecule type" value="Genomic_DNA"/>
</dbReference>
<keyword evidence="4" id="KW-1185">Reference proteome</keyword>
<proteinExistence type="predicted"/>
<dbReference type="InterPro" id="IPR012349">
    <property type="entry name" value="Split_barrel_FMN-bd"/>
</dbReference>
<dbReference type="GO" id="GO:0005829">
    <property type="term" value="C:cytosol"/>
    <property type="evidence" value="ECO:0007669"/>
    <property type="project" value="TreeGrafter"/>
</dbReference>
<dbReference type="NCBIfam" id="TIGR03667">
    <property type="entry name" value="Rv3369"/>
    <property type="match status" value="1"/>
</dbReference>
<evidence type="ECO:0000259" key="2">
    <source>
        <dbReference type="Pfam" id="PF01243"/>
    </source>
</evidence>
<dbReference type="InterPro" id="IPR019966">
    <property type="entry name" value="F420-dep_enz_PPOX_Rv3369"/>
</dbReference>
<dbReference type="Gene3D" id="2.30.110.10">
    <property type="entry name" value="Electron Transport, Fmn-binding Protein, Chain A"/>
    <property type="match status" value="1"/>
</dbReference>
<comment type="caution">
    <text evidence="3">The sequence shown here is derived from an EMBL/GenBank/DDBJ whole genome shotgun (WGS) entry which is preliminary data.</text>
</comment>